<dbReference type="HOGENOM" id="CLU_2817781_0_0_1"/>
<sequence>MKRDSFTVSCPTRPSPGVGIQALGTGPFKEIGSVLPTLVIPSISNKSLPPELASSNGLPEIVIPSEP</sequence>
<proteinExistence type="predicted"/>
<evidence type="ECO:0000313" key="1">
    <source>
        <dbReference type="EMBL" id="CCA23655.1"/>
    </source>
</evidence>
<accession>F0WQP6</accession>
<organism evidence="1">
    <name type="scientific">Albugo laibachii Nc14</name>
    <dbReference type="NCBI Taxonomy" id="890382"/>
    <lineage>
        <taxon>Eukaryota</taxon>
        <taxon>Sar</taxon>
        <taxon>Stramenopiles</taxon>
        <taxon>Oomycota</taxon>
        <taxon>Peronosporomycetes</taxon>
        <taxon>Albuginales</taxon>
        <taxon>Albuginaceae</taxon>
        <taxon>Albugo</taxon>
    </lineage>
</organism>
<reference evidence="1" key="1">
    <citation type="journal article" date="2011" name="PLoS Biol.">
        <title>Gene gain and loss during evolution of obligate parasitism in the white rust pathogen of Arabidopsis thaliana.</title>
        <authorList>
            <person name="Kemen E."/>
            <person name="Gardiner A."/>
            <person name="Schultz-Larsen T."/>
            <person name="Kemen A.C."/>
            <person name="Balmuth A.L."/>
            <person name="Robert-Seilaniantz A."/>
            <person name="Bailey K."/>
            <person name="Holub E."/>
            <person name="Studholme D.J."/>
            <person name="Maclean D."/>
            <person name="Jones J.D."/>
        </authorList>
    </citation>
    <scope>NUCLEOTIDE SEQUENCE</scope>
</reference>
<name>F0WQP6_9STRA</name>
<protein>
    <submittedName>
        <fullName evidence="1">AlNc14C201G8706 protein</fullName>
    </submittedName>
</protein>
<reference evidence="1" key="2">
    <citation type="submission" date="2011-02" db="EMBL/GenBank/DDBJ databases">
        <authorList>
            <person name="MacLean D."/>
        </authorList>
    </citation>
    <scope>NUCLEOTIDE SEQUENCE</scope>
</reference>
<dbReference type="EMBL" id="FR824246">
    <property type="protein sequence ID" value="CCA23655.1"/>
    <property type="molecule type" value="Genomic_DNA"/>
</dbReference>
<gene>
    <name evidence="1" type="primary">AlNc14C201G8706</name>
    <name evidence="1" type="ORF">ALNC14_097990</name>
</gene>
<dbReference type="AlphaFoldDB" id="F0WQP6"/>